<feature type="compositionally biased region" description="Basic and acidic residues" evidence="1">
    <location>
        <begin position="390"/>
        <end position="402"/>
    </location>
</feature>
<dbReference type="Gene3D" id="3.90.1640.10">
    <property type="entry name" value="inorganic pyrophosphatase (n-terminal core)"/>
    <property type="match status" value="2"/>
</dbReference>
<evidence type="ECO:0000313" key="2">
    <source>
        <dbReference type="EMBL" id="RWZ78432.1"/>
    </source>
</evidence>
<sequence>MDDIKAKQQIVEKIKSSTNILVTVSNSPSVDALSAALGLTLLFDKLDKHPTAVFSGDVPPAISFLKPEETFDETTDSLRDFIIALDKEKADHLRYKVEGDSVKIFITPYKTTITSDDLEFSQGDFNVELVIALGVDVQEHLDGALESHGQILHDADIITVTAGEQVSNLGGIDWHDDQASSLSEMVAGLAEALKTDKNKSLLDASIATAFLTGIVAETDRFSNTHTTSRVMTVAASLMGAGADQQLIASKLQETHEIGNLSVKKEEEMGEEPEEAPQPKESLTISHKSTETLEEMDKRVKAAEQAEAAVAADEVLTAATGQTPETPKKSEPPKQPESPNEPQPLPAPVQPQSEHTGNTYAAGAYALDEDTHTEEPSFGGTLNATTEQAAEDTRREEENDKNKTILTHSYLESSPASTSPSSATGAGSSYVLGHDDATPATQPVPDQPAPAVSMPHELVIEPPAAPVVSTPVDLGLPMPPPLPDFSAQPAPGTAYAFDGVPAPTPGQQPAILGDILAPEPPVTQTAPLKSSVPPTTASNDPSQFQIPGQQP</sequence>
<name>A0A4Q0AGZ8_9BACT</name>
<evidence type="ECO:0000313" key="3">
    <source>
        <dbReference type="Proteomes" id="UP000289257"/>
    </source>
</evidence>
<dbReference type="Proteomes" id="UP000289257">
    <property type="component" value="Unassembled WGS sequence"/>
</dbReference>
<comment type="caution">
    <text evidence="2">The sequence shown here is derived from an EMBL/GenBank/DDBJ whole genome shotgun (WGS) entry which is preliminary data.</text>
</comment>
<accession>A0A4Q0AGZ8</accession>
<dbReference type="EMBL" id="SCKX01000001">
    <property type="protein sequence ID" value="RWZ78432.1"/>
    <property type="molecule type" value="Genomic_DNA"/>
</dbReference>
<reference evidence="2" key="1">
    <citation type="submission" date="2019-01" db="EMBL/GenBank/DDBJ databases">
        <title>Genomic signatures and co-occurrence patterns of the ultra-small Saccharimodia (Patescibacteria phylum) suggest a symbiotic lifestyle.</title>
        <authorList>
            <person name="Lemos L."/>
            <person name="Medeiros J."/>
            <person name="Andreote F."/>
            <person name="Fernandes G."/>
            <person name="Varani A."/>
            <person name="Oliveira G."/>
            <person name="Pylro V."/>
        </authorList>
    </citation>
    <scope>NUCLEOTIDE SEQUENCE [LARGE SCALE GENOMIC DNA]</scope>
    <source>
        <strain evidence="2">AMD02</strain>
    </source>
</reference>
<proteinExistence type="predicted"/>
<feature type="compositionally biased region" description="Polar residues" evidence="1">
    <location>
        <begin position="349"/>
        <end position="358"/>
    </location>
</feature>
<feature type="region of interest" description="Disordered" evidence="1">
    <location>
        <begin position="478"/>
        <end position="550"/>
    </location>
</feature>
<feature type="region of interest" description="Disordered" evidence="1">
    <location>
        <begin position="317"/>
        <end position="450"/>
    </location>
</feature>
<feature type="compositionally biased region" description="Polar residues" evidence="1">
    <location>
        <begin position="521"/>
        <end position="550"/>
    </location>
</feature>
<feature type="compositionally biased region" description="Low complexity" evidence="1">
    <location>
        <begin position="412"/>
        <end position="428"/>
    </location>
</feature>
<keyword evidence="3" id="KW-1185">Reference proteome</keyword>
<dbReference type="AlphaFoldDB" id="A0A4Q0AGZ8"/>
<dbReference type="InterPro" id="IPR038763">
    <property type="entry name" value="DHH_sf"/>
</dbReference>
<organism evidence="2 3">
    <name type="scientific">Candidatus Microsaccharimonas sossegonensis</name>
    <dbReference type="NCBI Taxonomy" id="2506948"/>
    <lineage>
        <taxon>Bacteria</taxon>
        <taxon>Candidatus Saccharimonadota</taxon>
        <taxon>Candidatus Saccharimonadia</taxon>
        <taxon>Candidatus Saccharimonadales</taxon>
        <taxon>Candidatus Saccharimonadaceae</taxon>
        <taxon>Candidatus Microsaccharimonas</taxon>
    </lineage>
</organism>
<protein>
    <submittedName>
        <fullName evidence="2">Uncharacterized protein</fullName>
    </submittedName>
</protein>
<feature type="region of interest" description="Disordered" evidence="1">
    <location>
        <begin position="260"/>
        <end position="285"/>
    </location>
</feature>
<dbReference type="PANTHER" id="PTHR47618:SF1">
    <property type="entry name" value="BIFUNCTIONAL OLIGORIBONUCLEASE AND PAP PHOSPHATASE NRNA"/>
    <property type="match status" value="1"/>
</dbReference>
<gene>
    <name evidence="2" type="ORF">EOT05_01580</name>
</gene>
<dbReference type="SUPFAM" id="SSF64182">
    <property type="entry name" value="DHH phosphoesterases"/>
    <property type="match status" value="1"/>
</dbReference>
<dbReference type="PANTHER" id="PTHR47618">
    <property type="entry name" value="BIFUNCTIONAL OLIGORIBONUCLEASE AND PAP PHOSPHATASE NRNA"/>
    <property type="match status" value="1"/>
</dbReference>
<evidence type="ECO:0000256" key="1">
    <source>
        <dbReference type="SAM" id="MobiDB-lite"/>
    </source>
</evidence>
<feature type="compositionally biased region" description="Pro residues" evidence="1">
    <location>
        <begin position="334"/>
        <end position="348"/>
    </location>
</feature>
<dbReference type="InterPro" id="IPR051319">
    <property type="entry name" value="Oligoribo/pAp-PDE_c-di-AMP_PDE"/>
</dbReference>